<gene>
    <name evidence="2" type="ORF">J2X06_002458</name>
</gene>
<keyword evidence="3" id="KW-1185">Reference proteome</keyword>
<feature type="domain" description="PIN" evidence="1">
    <location>
        <begin position="1"/>
        <end position="115"/>
    </location>
</feature>
<proteinExistence type="predicted"/>
<dbReference type="SUPFAM" id="SSF88723">
    <property type="entry name" value="PIN domain-like"/>
    <property type="match status" value="1"/>
</dbReference>
<evidence type="ECO:0000259" key="1">
    <source>
        <dbReference type="Pfam" id="PF01850"/>
    </source>
</evidence>
<name>A0ABU1WCW9_9GAMM</name>
<protein>
    <submittedName>
        <fullName evidence="2">Nucleic acid-binding protein</fullName>
    </submittedName>
</protein>
<sequence length="166" mass="18395">MLDTSFLIAYADPEREHHAVAKAYFREAIRLNLPLLLSTLVVAEFERRQPLSQLGLHNFRVLPFNFDDGQEAARLAEELFPKDAENDRVCLVADVKILAQAKRAGARVILTEDHKSMAKYVDGLRQKGLIDCYPVLTKDGFDAGKLIDPATPGLPFPLPAAGPVKT</sequence>
<comment type="caution">
    <text evidence="2">The sequence shown here is derived from an EMBL/GenBank/DDBJ whole genome shotgun (WGS) entry which is preliminary data.</text>
</comment>
<evidence type="ECO:0000313" key="2">
    <source>
        <dbReference type="EMBL" id="MDR7135249.1"/>
    </source>
</evidence>
<accession>A0ABU1WCW9</accession>
<evidence type="ECO:0000313" key="3">
    <source>
        <dbReference type="Proteomes" id="UP001251524"/>
    </source>
</evidence>
<dbReference type="InterPro" id="IPR002716">
    <property type="entry name" value="PIN_dom"/>
</dbReference>
<reference evidence="2 3" key="1">
    <citation type="submission" date="2023-07" db="EMBL/GenBank/DDBJ databases">
        <title>Sorghum-associated microbial communities from plants grown in Nebraska, USA.</title>
        <authorList>
            <person name="Schachtman D."/>
        </authorList>
    </citation>
    <scope>NUCLEOTIDE SEQUENCE [LARGE SCALE GENOMIC DNA]</scope>
    <source>
        <strain evidence="2 3">BE198</strain>
    </source>
</reference>
<dbReference type="EMBL" id="JAVDVY010000002">
    <property type="protein sequence ID" value="MDR7135249.1"/>
    <property type="molecule type" value="Genomic_DNA"/>
</dbReference>
<dbReference type="InterPro" id="IPR029060">
    <property type="entry name" value="PIN-like_dom_sf"/>
</dbReference>
<dbReference type="Pfam" id="PF01850">
    <property type="entry name" value="PIN"/>
    <property type="match status" value="1"/>
</dbReference>
<organism evidence="2 3">
    <name type="scientific">Lysobacter niastensis</name>
    <dbReference type="NCBI Taxonomy" id="380629"/>
    <lineage>
        <taxon>Bacteria</taxon>
        <taxon>Pseudomonadati</taxon>
        <taxon>Pseudomonadota</taxon>
        <taxon>Gammaproteobacteria</taxon>
        <taxon>Lysobacterales</taxon>
        <taxon>Lysobacteraceae</taxon>
        <taxon>Lysobacter</taxon>
    </lineage>
</organism>
<dbReference type="Proteomes" id="UP001251524">
    <property type="component" value="Unassembled WGS sequence"/>
</dbReference>
<dbReference type="Gene3D" id="3.40.50.1010">
    <property type="entry name" value="5'-nuclease"/>
    <property type="match status" value="1"/>
</dbReference>
<dbReference type="RefSeq" id="WP_310062805.1">
    <property type="nucleotide sequence ID" value="NZ_JAVDVY010000002.1"/>
</dbReference>